<dbReference type="EMBL" id="CBTY010000009">
    <property type="protein sequence ID" value="CDI06130.1"/>
    <property type="molecule type" value="Genomic_DNA"/>
</dbReference>
<dbReference type="OrthoDB" id="11483at2157"/>
<reference evidence="2" key="2">
    <citation type="submission" date="2013-10" db="EMBL/GenBank/DDBJ databases">
        <authorList>
            <person name="Regsiter A."/>
        </authorList>
    </citation>
    <scope>NUCLEOTIDE SEQUENCE</scope>
    <source>
        <strain evidence="2">N4</strain>
    </source>
</reference>
<dbReference type="InterPro" id="IPR016155">
    <property type="entry name" value="Mopterin_synth/thiamin_S_b"/>
</dbReference>
<sequence length="86" mass="9122">MITIKLLGGARKSFDSESIILDVNSITIGDLLEHLLSIKPNNTLDLDTKNILVAVNGIDSSALEGRNTLIQTNDTVSIIPVIHGGA</sequence>
<dbReference type="EMBL" id="CAJNAQ010000005">
    <property type="protein sequence ID" value="CAE6495322.1"/>
    <property type="molecule type" value="Genomic_DNA"/>
</dbReference>
<organism evidence="2 3">
    <name type="scientific">Candidatus Nitrosotenuis uzonensis</name>
    <dbReference type="NCBI Taxonomy" id="1407055"/>
    <lineage>
        <taxon>Archaea</taxon>
        <taxon>Nitrososphaerota</taxon>
        <taxon>Candidatus Nitrosotenuis</taxon>
    </lineage>
</organism>
<reference evidence="1" key="3">
    <citation type="submission" date="2021-02" db="EMBL/GenBank/DDBJ databases">
        <authorList>
            <person name="Han P."/>
        </authorList>
    </citation>
    <scope>NUCLEOTIDE SEQUENCE</scope>
    <source>
        <strain evidence="1">Candidatus Nitrosotenuis uzonensis 5A</strain>
    </source>
</reference>
<dbReference type="InterPro" id="IPR012675">
    <property type="entry name" value="Beta-grasp_dom_sf"/>
</dbReference>
<evidence type="ECO:0000313" key="3">
    <source>
        <dbReference type="Proteomes" id="UP000018159"/>
    </source>
</evidence>
<accession>V6AUG0</accession>
<proteinExistence type="predicted"/>
<dbReference type="InterPro" id="IPR003749">
    <property type="entry name" value="ThiS/MoaD-like"/>
</dbReference>
<dbReference type="CDD" id="cd17040">
    <property type="entry name" value="Ubl_MoaD_like"/>
    <property type="match status" value="1"/>
</dbReference>
<dbReference type="STRING" id="1407055.NITUZ_40296"/>
<dbReference type="Gene3D" id="3.10.20.30">
    <property type="match status" value="1"/>
</dbReference>
<comment type="caution">
    <text evidence="2">The sequence shown here is derived from an EMBL/GenBank/DDBJ whole genome shotgun (WGS) entry which is preliminary data.</text>
</comment>
<dbReference type="Proteomes" id="UP000655759">
    <property type="component" value="Unassembled WGS sequence"/>
</dbReference>
<reference evidence="2" key="1">
    <citation type="journal article" date="2013" name="PLoS ONE">
        <title>Enrichment and Genome Sequence of the Group I.1a Ammonia-Oxidizing Archaeon ?Ca. Nitrosotenuis uzonensis? Representing a Clade Globally.</title>
        <authorList>
            <person name="Lebedeva E.V."/>
            <person name="Hatzenpichler R."/>
            <person name="Pelletier E."/>
            <person name="Schuster N."/>
            <person name="Hauzmayer S."/>
            <person name="Bulaev A."/>
            <person name="Grigor'eva N.V."/>
            <person name="Galushko A."/>
            <person name="Schmid M."/>
            <person name="Palatinszky M."/>
            <person name="Le Paslier D."/>
            <person name="Daims H."/>
            <person name="Wagner M."/>
        </authorList>
    </citation>
    <scope>NUCLEOTIDE SEQUENCE [LARGE SCALE GENOMIC DNA]</scope>
    <source>
        <strain evidence="2">N4</strain>
    </source>
</reference>
<dbReference type="Pfam" id="PF02597">
    <property type="entry name" value="ThiS"/>
    <property type="match status" value="1"/>
</dbReference>
<name>V6AUG0_9ARCH</name>
<protein>
    <submittedName>
        <fullName evidence="2">Putative ThiS family protein</fullName>
    </submittedName>
</protein>
<keyword evidence="3" id="KW-1185">Reference proteome</keyword>
<gene>
    <name evidence="2" type="ORF">NITUZ_40296</name>
    <name evidence="1" type="ORF">NUZ5A_50403</name>
</gene>
<evidence type="ECO:0000313" key="1">
    <source>
        <dbReference type="EMBL" id="CAE6495322.1"/>
    </source>
</evidence>
<dbReference type="RefSeq" id="WP_081844894.1">
    <property type="nucleotide sequence ID" value="NZ_CAJNAQ010000005.1"/>
</dbReference>
<dbReference type="SUPFAM" id="SSF54285">
    <property type="entry name" value="MoaD/ThiS"/>
    <property type="match status" value="1"/>
</dbReference>
<dbReference type="AlphaFoldDB" id="V6AUG0"/>
<evidence type="ECO:0000313" key="2">
    <source>
        <dbReference type="EMBL" id="CDI06130.1"/>
    </source>
</evidence>
<dbReference type="Proteomes" id="UP000018159">
    <property type="component" value="Unassembled WGS sequence"/>
</dbReference>